<dbReference type="AlphaFoldDB" id="A0A167UEN3"/>
<evidence type="ECO:0000259" key="7">
    <source>
        <dbReference type="Pfam" id="PF01048"/>
    </source>
</evidence>
<dbReference type="GO" id="GO:0009116">
    <property type="term" value="P:nucleoside metabolic process"/>
    <property type="evidence" value="ECO:0007669"/>
    <property type="project" value="InterPro"/>
</dbReference>
<dbReference type="InterPro" id="IPR000845">
    <property type="entry name" value="Nucleoside_phosphorylase_d"/>
</dbReference>
<dbReference type="InterPro" id="IPR035994">
    <property type="entry name" value="Nucleoside_phosphorylase_sf"/>
</dbReference>
<dbReference type="NCBIfam" id="NF006054">
    <property type="entry name" value="PRK08202.1"/>
    <property type="match status" value="1"/>
</dbReference>
<protein>
    <recommendedName>
        <fullName evidence="3">purine-nucleoside phosphorylase</fullName>
        <ecNumber evidence="3">2.4.2.1</ecNumber>
    </recommendedName>
    <alternativeName>
        <fullName evidence="6">Inosine-guanosine phosphorylase</fullName>
    </alternativeName>
</protein>
<dbReference type="Proteomes" id="UP000076532">
    <property type="component" value="Unassembled WGS sequence"/>
</dbReference>
<comment type="pathway">
    <text evidence="1">Purine metabolism; purine nucleoside salvage.</text>
</comment>
<keyword evidence="9" id="KW-1185">Reference proteome</keyword>
<evidence type="ECO:0000313" key="8">
    <source>
        <dbReference type="EMBL" id="KZP03869.1"/>
    </source>
</evidence>
<dbReference type="GO" id="GO:0005737">
    <property type="term" value="C:cytoplasm"/>
    <property type="evidence" value="ECO:0007669"/>
    <property type="project" value="TreeGrafter"/>
</dbReference>
<evidence type="ECO:0000256" key="2">
    <source>
        <dbReference type="ARBA" id="ARBA00006751"/>
    </source>
</evidence>
<keyword evidence="5" id="KW-0808">Transferase</keyword>
<name>A0A167UEN3_9AGAM</name>
<dbReference type="OrthoDB" id="10261782at2759"/>
<proteinExistence type="inferred from homology"/>
<comment type="similarity">
    <text evidence="2">Belongs to the PNP/MTAP phosphorylase family.</text>
</comment>
<evidence type="ECO:0000256" key="4">
    <source>
        <dbReference type="ARBA" id="ARBA00022676"/>
    </source>
</evidence>
<evidence type="ECO:0000256" key="1">
    <source>
        <dbReference type="ARBA" id="ARBA00005058"/>
    </source>
</evidence>
<sequence length="333" mass="34557">MSASPLSTAIPTTPFDVTVSALTALLPAHLLRPRVAIVCGSGLSTLASALRGVVEVPYEKVPGFSKSTVPGHRSALAFGLVGGDDNGEGGVPVVAMLGRFHPYEGHGMSAVTYPIRLFAHLGIKDIIITNAAGSLNPKIPVGTIVVIHDHLALPNLTGPLNPLLGPVVPPHKRFTPLSAAYSSRLRRFAFLAAHSPASPGSASHGLGLPREATAEGTYAWVSGPTYETPAEGRFLRAAGADVVGMSTVPEVVVARAEGMEVLVLSLVTNAVKIPDGYRSVKAEVEAEVTGSAAEIKTEAEEVSHEEVLSVGQSKAEVMRALVERIVQLVGAAN</sequence>
<dbReference type="PANTHER" id="PTHR11904">
    <property type="entry name" value="METHYLTHIOADENOSINE/PURINE NUCLEOSIDE PHOSPHORYLASE"/>
    <property type="match status" value="1"/>
</dbReference>
<accession>A0A167UEN3</accession>
<dbReference type="InterPro" id="IPR011268">
    <property type="entry name" value="Purine_phosphorylase"/>
</dbReference>
<dbReference type="EC" id="2.4.2.1" evidence="3"/>
<evidence type="ECO:0000256" key="6">
    <source>
        <dbReference type="ARBA" id="ARBA00031036"/>
    </source>
</evidence>
<evidence type="ECO:0000256" key="3">
    <source>
        <dbReference type="ARBA" id="ARBA00011886"/>
    </source>
</evidence>
<dbReference type="PANTHER" id="PTHR11904:SF9">
    <property type="entry name" value="PURINE NUCLEOSIDE PHOSPHORYLASE-RELATED"/>
    <property type="match status" value="1"/>
</dbReference>
<dbReference type="EMBL" id="KV417991">
    <property type="protein sequence ID" value="KZP03869.1"/>
    <property type="molecule type" value="Genomic_DNA"/>
</dbReference>
<dbReference type="UniPathway" id="UPA00606"/>
<dbReference type="SUPFAM" id="SSF53167">
    <property type="entry name" value="Purine and uridine phosphorylases"/>
    <property type="match status" value="1"/>
</dbReference>
<dbReference type="GO" id="GO:0004731">
    <property type="term" value="F:purine-nucleoside phosphorylase activity"/>
    <property type="evidence" value="ECO:0007669"/>
    <property type="project" value="UniProtKB-EC"/>
</dbReference>
<organism evidence="8 9">
    <name type="scientific">Athelia psychrophila</name>
    <dbReference type="NCBI Taxonomy" id="1759441"/>
    <lineage>
        <taxon>Eukaryota</taxon>
        <taxon>Fungi</taxon>
        <taxon>Dikarya</taxon>
        <taxon>Basidiomycota</taxon>
        <taxon>Agaricomycotina</taxon>
        <taxon>Agaricomycetes</taxon>
        <taxon>Agaricomycetidae</taxon>
        <taxon>Atheliales</taxon>
        <taxon>Atheliaceae</taxon>
        <taxon>Athelia</taxon>
    </lineage>
</organism>
<keyword evidence="4" id="KW-0328">Glycosyltransferase</keyword>
<dbReference type="Gene3D" id="3.40.50.1580">
    <property type="entry name" value="Nucleoside phosphorylase domain"/>
    <property type="match status" value="1"/>
</dbReference>
<reference evidence="8 9" key="1">
    <citation type="journal article" date="2016" name="Mol. Biol. Evol.">
        <title>Comparative Genomics of Early-Diverging Mushroom-Forming Fungi Provides Insights into the Origins of Lignocellulose Decay Capabilities.</title>
        <authorList>
            <person name="Nagy L.G."/>
            <person name="Riley R."/>
            <person name="Tritt A."/>
            <person name="Adam C."/>
            <person name="Daum C."/>
            <person name="Floudas D."/>
            <person name="Sun H."/>
            <person name="Yadav J.S."/>
            <person name="Pangilinan J."/>
            <person name="Larsson K.H."/>
            <person name="Matsuura K."/>
            <person name="Barry K."/>
            <person name="Labutti K."/>
            <person name="Kuo R."/>
            <person name="Ohm R.A."/>
            <person name="Bhattacharya S.S."/>
            <person name="Shirouzu T."/>
            <person name="Yoshinaga Y."/>
            <person name="Martin F.M."/>
            <person name="Grigoriev I.V."/>
            <person name="Hibbett D.S."/>
        </authorList>
    </citation>
    <scope>NUCLEOTIDE SEQUENCE [LARGE SCALE GENOMIC DNA]</scope>
    <source>
        <strain evidence="8 9">CBS 109695</strain>
    </source>
</reference>
<dbReference type="CDD" id="cd09009">
    <property type="entry name" value="PNP-EcPNPII_like"/>
    <property type="match status" value="1"/>
</dbReference>
<dbReference type="NCBIfam" id="TIGR01697">
    <property type="entry name" value="PNPH-PUNA-XAPA"/>
    <property type="match status" value="1"/>
</dbReference>
<gene>
    <name evidence="8" type="ORF">FIBSPDRAFT_1055041</name>
</gene>
<evidence type="ECO:0000313" key="9">
    <source>
        <dbReference type="Proteomes" id="UP000076532"/>
    </source>
</evidence>
<dbReference type="STRING" id="436010.A0A167UEN3"/>
<evidence type="ECO:0000256" key="5">
    <source>
        <dbReference type="ARBA" id="ARBA00022679"/>
    </source>
</evidence>
<feature type="domain" description="Nucleoside phosphorylase" evidence="7">
    <location>
        <begin position="34"/>
        <end position="326"/>
    </location>
</feature>
<dbReference type="Pfam" id="PF01048">
    <property type="entry name" value="PNP_UDP_1"/>
    <property type="match status" value="1"/>
</dbReference>